<feature type="region of interest" description="Disordered" evidence="3">
    <location>
        <begin position="347"/>
        <end position="370"/>
    </location>
</feature>
<evidence type="ECO:0000256" key="3">
    <source>
        <dbReference type="SAM" id="MobiDB-lite"/>
    </source>
</evidence>
<keyword evidence="2" id="KW-0175">Coiled coil</keyword>
<feature type="compositionally biased region" description="Acidic residues" evidence="3">
    <location>
        <begin position="243"/>
        <end position="255"/>
    </location>
</feature>
<evidence type="ECO:0000313" key="5">
    <source>
        <dbReference type="Proteomes" id="UP000734854"/>
    </source>
</evidence>
<name>A0A8J5M0Q4_ZINOF</name>
<dbReference type="PANTHER" id="PTHR22691:SF8">
    <property type="entry name" value="PROTEIN SPT2 HOMOLOG"/>
    <property type="match status" value="1"/>
</dbReference>
<dbReference type="GO" id="GO:0006360">
    <property type="term" value="P:transcription by RNA polymerase I"/>
    <property type="evidence" value="ECO:0007669"/>
    <property type="project" value="TreeGrafter"/>
</dbReference>
<organism evidence="4 5">
    <name type="scientific">Zingiber officinale</name>
    <name type="common">Ginger</name>
    <name type="synonym">Amomum zingiber</name>
    <dbReference type="NCBI Taxonomy" id="94328"/>
    <lineage>
        <taxon>Eukaryota</taxon>
        <taxon>Viridiplantae</taxon>
        <taxon>Streptophyta</taxon>
        <taxon>Embryophyta</taxon>
        <taxon>Tracheophyta</taxon>
        <taxon>Spermatophyta</taxon>
        <taxon>Magnoliopsida</taxon>
        <taxon>Liliopsida</taxon>
        <taxon>Zingiberales</taxon>
        <taxon>Zingiberaceae</taxon>
        <taxon>Zingiber</taxon>
    </lineage>
</organism>
<feature type="compositionally biased region" description="Basic and acidic residues" evidence="3">
    <location>
        <begin position="704"/>
        <end position="716"/>
    </location>
</feature>
<proteinExistence type="inferred from homology"/>
<feature type="compositionally biased region" description="Polar residues" evidence="3">
    <location>
        <begin position="294"/>
        <end position="310"/>
    </location>
</feature>
<evidence type="ECO:0000313" key="4">
    <source>
        <dbReference type="EMBL" id="KAG6530597.1"/>
    </source>
</evidence>
<feature type="compositionally biased region" description="Acidic residues" evidence="3">
    <location>
        <begin position="690"/>
        <end position="699"/>
    </location>
</feature>
<dbReference type="AlphaFoldDB" id="A0A8J5M0Q4"/>
<feature type="compositionally biased region" description="Polar residues" evidence="3">
    <location>
        <begin position="356"/>
        <end position="367"/>
    </location>
</feature>
<feature type="region of interest" description="Disordered" evidence="3">
    <location>
        <begin position="399"/>
        <end position="473"/>
    </location>
</feature>
<accession>A0A8J5M0Q4</accession>
<protein>
    <recommendedName>
        <fullName evidence="6">SPT2 chromatin protein</fullName>
    </recommendedName>
</protein>
<dbReference type="GO" id="GO:0042393">
    <property type="term" value="F:histone binding"/>
    <property type="evidence" value="ECO:0007669"/>
    <property type="project" value="TreeGrafter"/>
</dbReference>
<feature type="compositionally biased region" description="Polar residues" evidence="3">
    <location>
        <begin position="529"/>
        <end position="586"/>
    </location>
</feature>
<keyword evidence="5" id="KW-1185">Reference proteome</keyword>
<dbReference type="InterPro" id="IPR013256">
    <property type="entry name" value="Chromatin_SPT2"/>
</dbReference>
<evidence type="ECO:0000256" key="2">
    <source>
        <dbReference type="ARBA" id="ARBA00023054"/>
    </source>
</evidence>
<feature type="compositionally biased region" description="Basic residues" evidence="3">
    <location>
        <begin position="735"/>
        <end position="746"/>
    </location>
</feature>
<dbReference type="GO" id="GO:0003677">
    <property type="term" value="F:DNA binding"/>
    <property type="evidence" value="ECO:0007669"/>
    <property type="project" value="TreeGrafter"/>
</dbReference>
<evidence type="ECO:0000256" key="1">
    <source>
        <dbReference type="ARBA" id="ARBA00006461"/>
    </source>
</evidence>
<feature type="region of interest" description="Disordered" evidence="3">
    <location>
        <begin position="288"/>
        <end position="315"/>
    </location>
</feature>
<comment type="similarity">
    <text evidence="1">Belongs to the SPT2 family.</text>
</comment>
<feature type="region of interest" description="Disordered" evidence="3">
    <location>
        <begin position="529"/>
        <end position="716"/>
    </location>
</feature>
<feature type="compositionally biased region" description="Basic and acidic residues" evidence="3">
    <location>
        <begin position="256"/>
        <end position="270"/>
    </location>
</feature>
<dbReference type="Pfam" id="PF08243">
    <property type="entry name" value="SPT2"/>
    <property type="match status" value="1"/>
</dbReference>
<dbReference type="EMBL" id="JACMSC010000003">
    <property type="protein sequence ID" value="KAG6530597.1"/>
    <property type="molecule type" value="Genomic_DNA"/>
</dbReference>
<sequence>MQGRHSRAHFFLATGESFPSPLLLLPTDASSRHAASALLTPPKFPPACVIATTADCRRLHASQSPLRTATSGLRRQHGVVLRIHSESGSEPSEPATHLMDIYLLSRVKRRLDQLTHPSEGTPRGQGGGGVRVFRGAASPLAQDVDTGQLPSLSLVADAPLLFSSSRCRYQAADSCLCFFAATTMQGRHSRACFFLATNEPSPSPLLLLPTDASSRHAASGPLDAPEYFDHRSEGYDAYEDDYDEYEEETSEYEREEEPKPRKPTKEEQDFLKLREQLKDQIRKKLKRENASAFGCSSQSQQSKRTNNDNKFGSFFGPSEPVIASRVIEESKSIRETKHIIENRSSSVIPKREGPSSAATITNHQHYQQPKVVNEMKRKAQALKDMRDYSFLLSDDADLPDAKEEIRPRSSPPKAYGQSVQRPPPVHSKLPMNKSANSASISNGLRKTDPSKQLMQRKTGPTREAPVNRPKPAPTKLASVQYKTGMVGNASGKSVGNNMMQRKVPPGQVVGTNRPAQVVGSIRPVQVVGSNRPSQVVGSNRPVQVVGSNRPSQVVGSNRPSQVFSSNKPAQVVGSNRPAQVVGSNRLPSKVANDPRLKKDISTARQQLPPQKHHPEQRRPTQGTDQVRKIVKQPMPPPRPQPSKQNLSRGSYDERPKKRPAPRNLSDDDEVDYRSLIRGMFRYNPNKYAGDDEDDSDMEVGFDTIQREEQRSSLIAKREDEEQLRLIEEEEERERQRRQKKKSRMAS</sequence>
<gene>
    <name evidence="4" type="ORF">ZIOFF_012838</name>
</gene>
<feature type="compositionally biased region" description="Basic and acidic residues" evidence="3">
    <location>
        <begin position="592"/>
        <end position="601"/>
    </location>
</feature>
<dbReference type="PANTHER" id="PTHR22691">
    <property type="entry name" value="YEAST SPT2-RELATED"/>
    <property type="match status" value="1"/>
</dbReference>
<evidence type="ECO:0008006" key="6">
    <source>
        <dbReference type="Google" id="ProtNLM"/>
    </source>
</evidence>
<dbReference type="SMART" id="SM00784">
    <property type="entry name" value="SPT2"/>
    <property type="match status" value="1"/>
</dbReference>
<dbReference type="GO" id="GO:0005730">
    <property type="term" value="C:nucleolus"/>
    <property type="evidence" value="ECO:0007669"/>
    <property type="project" value="TreeGrafter"/>
</dbReference>
<feature type="region of interest" description="Disordered" evidence="3">
    <location>
        <begin position="243"/>
        <end position="270"/>
    </location>
</feature>
<comment type="caution">
    <text evidence="4">The sequence shown here is derived from an EMBL/GenBank/DDBJ whole genome shotgun (WGS) entry which is preliminary data.</text>
</comment>
<dbReference type="Proteomes" id="UP000734854">
    <property type="component" value="Unassembled WGS sequence"/>
</dbReference>
<feature type="compositionally biased region" description="Polar residues" evidence="3">
    <location>
        <begin position="433"/>
        <end position="455"/>
    </location>
</feature>
<feature type="region of interest" description="Disordered" evidence="3">
    <location>
        <begin position="727"/>
        <end position="746"/>
    </location>
</feature>
<reference evidence="4 5" key="1">
    <citation type="submission" date="2020-08" db="EMBL/GenBank/DDBJ databases">
        <title>Plant Genome Project.</title>
        <authorList>
            <person name="Zhang R.-G."/>
        </authorList>
    </citation>
    <scope>NUCLEOTIDE SEQUENCE [LARGE SCALE GENOMIC DNA]</scope>
    <source>
        <tissue evidence="4">Rhizome</tissue>
    </source>
</reference>
<dbReference type="GO" id="GO:0006334">
    <property type="term" value="P:nucleosome assembly"/>
    <property type="evidence" value="ECO:0007669"/>
    <property type="project" value="TreeGrafter"/>
</dbReference>